<dbReference type="FunFam" id="3.30.70.1400:FF:000002">
    <property type="entry name" value="tRNA-modifying protein YgfZ"/>
    <property type="match status" value="1"/>
</dbReference>
<dbReference type="GO" id="GO:0016226">
    <property type="term" value="P:iron-sulfur cluster assembly"/>
    <property type="evidence" value="ECO:0007669"/>
    <property type="project" value="TreeGrafter"/>
</dbReference>
<dbReference type="InterPro" id="IPR048451">
    <property type="entry name" value="YgfZ_barrel"/>
</dbReference>
<reference evidence="6 7" key="1">
    <citation type="submission" date="2018-06" db="EMBL/GenBank/DDBJ databases">
        <authorList>
            <consortium name="Pathogen Informatics"/>
            <person name="Doyle S."/>
        </authorList>
    </citation>
    <scope>NUCLEOTIDE SEQUENCE [LARGE SCALE GENOMIC DNA]</scope>
    <source>
        <strain evidence="6 7">NCTC9601</strain>
    </source>
</reference>
<dbReference type="InterPro" id="IPR045179">
    <property type="entry name" value="YgfZ/GcvT"/>
</dbReference>
<organism evidence="6 7">
    <name type="scientific">Klebsiella pneumoniae</name>
    <dbReference type="NCBI Taxonomy" id="573"/>
    <lineage>
        <taxon>Bacteria</taxon>
        <taxon>Pseudomonadati</taxon>
        <taxon>Pseudomonadota</taxon>
        <taxon>Gammaproteobacteria</taxon>
        <taxon>Enterobacterales</taxon>
        <taxon>Enterobacteriaceae</taxon>
        <taxon>Klebsiella/Raoultella group</taxon>
        <taxon>Klebsiella</taxon>
        <taxon>Klebsiella pneumoniae complex</taxon>
    </lineage>
</organism>
<evidence type="ECO:0000259" key="5">
    <source>
        <dbReference type="Pfam" id="PF21130"/>
    </source>
</evidence>
<keyword evidence="3 4" id="KW-0290">Folate-binding</keyword>
<evidence type="ECO:0000313" key="7">
    <source>
        <dbReference type="Proteomes" id="UP000251123"/>
    </source>
</evidence>
<dbReference type="InterPro" id="IPR029043">
    <property type="entry name" value="GcvT/YgfZ_C"/>
</dbReference>
<evidence type="ECO:0000256" key="1">
    <source>
        <dbReference type="ARBA" id="ARBA00022490"/>
    </source>
</evidence>
<name>A0A2X1QA39_KLEPN</name>
<feature type="domain" description="tRNA-modifying protein YgfZ-like beta-barrel" evidence="5">
    <location>
        <begin position="244"/>
        <end position="304"/>
    </location>
</feature>
<dbReference type="Gene3D" id="3.30.70.1630">
    <property type="match status" value="1"/>
</dbReference>
<comment type="function">
    <text evidence="4">Folate-binding protein involved in regulating the level of ATP-DnaA and in the modification of some tRNAs. It is probably a key factor in regulatory networks that act via tRNA modification, such as initiation of chromosomal replication.</text>
</comment>
<dbReference type="NCBIfam" id="TIGR03317">
    <property type="entry name" value="ygfZ_signature"/>
    <property type="match status" value="1"/>
</dbReference>
<keyword evidence="2 4" id="KW-0819">tRNA processing</keyword>
<feature type="binding site" evidence="4">
    <location>
        <position position="27"/>
    </location>
    <ligand>
        <name>folate</name>
        <dbReference type="ChEBI" id="CHEBI:62501"/>
    </ligand>
</feature>
<dbReference type="FunFam" id="3.30.70.1630:FF:000001">
    <property type="entry name" value="tRNA-modifying protein YgfZ"/>
    <property type="match status" value="1"/>
</dbReference>
<dbReference type="GO" id="GO:0005737">
    <property type="term" value="C:cytoplasm"/>
    <property type="evidence" value="ECO:0007669"/>
    <property type="project" value="UniProtKB-SubCell"/>
</dbReference>
<dbReference type="GO" id="GO:0009451">
    <property type="term" value="P:RNA modification"/>
    <property type="evidence" value="ECO:0007669"/>
    <property type="project" value="InterPro"/>
</dbReference>
<dbReference type="EMBL" id="UASN01000001">
    <property type="protein sequence ID" value="SPX51588.1"/>
    <property type="molecule type" value="Genomic_DNA"/>
</dbReference>
<sequence>MAFTPFPPRQPSSSARLPLTLMTLDDWALATISGPDSEKYLQGQITADVSHLTDAQHLLAAHCDAKGKMWSNLRVFRREGGFAWIERRSLRDAQLTELKKYAVFSKVTIAANDDLVLLGVAGFQARAALAPLFAALPDAATPVVSEGATSLLWFEHPGERFLLVTDVDTANRVTDALRGEAQFNNSQQWLALNIEAGLPVIDSANSGQFIPQATNLQALGGISFKKGCYTGQEMVARAKFRGANKRALWTLSGTASRVPEAGEDLELKMGDNWRRTGTVLAAVQLDDGSLMVQVVMNNDMEPGQRVPCTRRCRQPEHQTIAVFAGRKLRKSSRLAALAP</sequence>
<dbReference type="Gene3D" id="3.30.70.1400">
    <property type="entry name" value="Aminomethyltransferase beta-barrel domains"/>
    <property type="match status" value="1"/>
</dbReference>
<dbReference type="InterPro" id="IPR017703">
    <property type="entry name" value="YgfZ/GCV_T_CS"/>
</dbReference>
<evidence type="ECO:0000256" key="3">
    <source>
        <dbReference type="ARBA" id="ARBA00022954"/>
    </source>
</evidence>
<dbReference type="InterPro" id="IPR023758">
    <property type="entry name" value="tRNA-modifying_YgfZ"/>
</dbReference>
<dbReference type="FunFam" id="2.40.30.160:FF:000001">
    <property type="entry name" value="tRNA-modifying protein YgfZ"/>
    <property type="match status" value="1"/>
</dbReference>
<evidence type="ECO:0000313" key="6">
    <source>
        <dbReference type="EMBL" id="SPX51588.1"/>
    </source>
</evidence>
<dbReference type="PANTHER" id="PTHR22602:SF0">
    <property type="entry name" value="TRANSFERASE CAF17, MITOCHONDRIAL-RELATED"/>
    <property type="match status" value="1"/>
</dbReference>
<dbReference type="GO" id="GO:0005542">
    <property type="term" value="F:folic acid binding"/>
    <property type="evidence" value="ECO:0007669"/>
    <property type="project" value="UniProtKB-UniRule"/>
</dbReference>
<dbReference type="Pfam" id="PF21130">
    <property type="entry name" value="YgfZ_barrel"/>
    <property type="match status" value="1"/>
</dbReference>
<evidence type="ECO:0000256" key="4">
    <source>
        <dbReference type="HAMAP-Rule" id="MF_01175"/>
    </source>
</evidence>
<accession>A0A2X1QA39</accession>
<dbReference type="GO" id="GO:0008033">
    <property type="term" value="P:tRNA processing"/>
    <property type="evidence" value="ECO:0007669"/>
    <property type="project" value="UniProtKB-UniRule"/>
</dbReference>
<comment type="similarity">
    <text evidence="4">Belongs to the tRNA-modifying YgfZ family.</text>
</comment>
<dbReference type="PANTHER" id="PTHR22602">
    <property type="entry name" value="TRANSFERASE CAF17, MITOCHONDRIAL-RELATED"/>
    <property type="match status" value="1"/>
</dbReference>
<dbReference type="AlphaFoldDB" id="A0A2X1QA39"/>
<evidence type="ECO:0000256" key="2">
    <source>
        <dbReference type="ARBA" id="ARBA00022694"/>
    </source>
</evidence>
<feature type="binding site" evidence="4">
    <location>
        <position position="189"/>
    </location>
    <ligand>
        <name>folate</name>
        <dbReference type="ChEBI" id="CHEBI:62501"/>
    </ligand>
</feature>
<keyword evidence="1 4" id="KW-0963">Cytoplasm</keyword>
<dbReference type="HAMAP" id="MF_01175">
    <property type="entry name" value="tRNA_modifying_YgfZ"/>
    <property type="match status" value="1"/>
</dbReference>
<dbReference type="Gene3D" id="2.40.30.160">
    <property type="match status" value="1"/>
</dbReference>
<dbReference type="NCBIfam" id="NF007110">
    <property type="entry name" value="PRK09559.1"/>
    <property type="match status" value="1"/>
</dbReference>
<comment type="subcellular location">
    <subcellularLocation>
        <location evidence="4">Cytoplasm</location>
    </subcellularLocation>
</comment>
<dbReference type="Proteomes" id="UP000251123">
    <property type="component" value="Unassembled WGS sequence"/>
</dbReference>
<dbReference type="SUPFAM" id="SSF101790">
    <property type="entry name" value="Aminomethyltransferase beta-barrel domain"/>
    <property type="match status" value="1"/>
</dbReference>
<protein>
    <recommendedName>
        <fullName evidence="4">tRNA-modifying protein YgfZ</fullName>
    </recommendedName>
</protein>
<dbReference type="SUPFAM" id="SSF103025">
    <property type="entry name" value="Folate-binding domain"/>
    <property type="match status" value="1"/>
</dbReference>
<proteinExistence type="inferred from homology"/>
<gene>
    <name evidence="6" type="primary">ygfZ</name>
    <name evidence="6" type="ORF">NCTC9601_00155</name>
</gene>